<reference evidence="2" key="1">
    <citation type="submission" date="2020-05" db="EMBL/GenBank/DDBJ databases">
        <authorList>
            <person name="Chiriac C."/>
            <person name="Salcher M."/>
            <person name="Ghai R."/>
            <person name="Kavagutti S V."/>
        </authorList>
    </citation>
    <scope>NUCLEOTIDE SEQUENCE</scope>
</reference>
<proteinExistence type="predicted"/>
<gene>
    <name evidence="1" type="ORF">UFOPK3266_01573</name>
    <name evidence="2" type="ORF">UFOPK4367_01371</name>
</gene>
<dbReference type="EMBL" id="CAFBRC010000118">
    <property type="protein sequence ID" value="CAB5077840.1"/>
    <property type="molecule type" value="Genomic_DNA"/>
</dbReference>
<name>A0A6J7VHZ5_9ZZZZ</name>
<organism evidence="2">
    <name type="scientific">freshwater metagenome</name>
    <dbReference type="NCBI Taxonomy" id="449393"/>
    <lineage>
        <taxon>unclassified sequences</taxon>
        <taxon>metagenomes</taxon>
        <taxon>ecological metagenomes</taxon>
    </lineage>
</organism>
<accession>A0A6J7VHZ5</accession>
<dbReference type="EMBL" id="CAFBAA010000058">
    <property type="protein sequence ID" value="CAB4845370.1"/>
    <property type="molecule type" value="Genomic_DNA"/>
</dbReference>
<dbReference type="AlphaFoldDB" id="A0A6J7VHZ5"/>
<sequence>MALLDSGVDLSVDALPLCLALGLIVMTKPSAPESITAKADYIFGATVTVASPELPDLHGPLA</sequence>
<evidence type="ECO:0000313" key="1">
    <source>
        <dbReference type="EMBL" id="CAB4845370.1"/>
    </source>
</evidence>
<evidence type="ECO:0000313" key="2">
    <source>
        <dbReference type="EMBL" id="CAB5077840.1"/>
    </source>
</evidence>
<protein>
    <submittedName>
        <fullName evidence="2">Unannotated protein</fullName>
    </submittedName>
</protein>